<gene>
    <name evidence="5" type="ORF">E1284_04090</name>
</gene>
<evidence type="ECO:0000313" key="6">
    <source>
        <dbReference type="Proteomes" id="UP000295431"/>
    </source>
</evidence>
<evidence type="ECO:0000256" key="3">
    <source>
        <dbReference type="SAM" id="MobiDB-lite"/>
    </source>
</evidence>
<feature type="region of interest" description="Disordered" evidence="3">
    <location>
        <begin position="1"/>
        <end position="126"/>
    </location>
</feature>
<feature type="compositionally biased region" description="Basic and acidic residues" evidence="3">
    <location>
        <begin position="65"/>
        <end position="75"/>
    </location>
</feature>
<name>A0A4V2XNR6_9ACTN</name>
<dbReference type="InterPro" id="IPR013320">
    <property type="entry name" value="ConA-like_dom_sf"/>
</dbReference>
<protein>
    <submittedName>
        <fullName evidence="5">LamG domain-containing protein</fullName>
    </submittedName>
</protein>
<feature type="compositionally biased region" description="Basic and acidic residues" evidence="3">
    <location>
        <begin position="100"/>
        <end position="110"/>
    </location>
</feature>
<dbReference type="Gene3D" id="2.60.120.200">
    <property type="match status" value="1"/>
</dbReference>
<organism evidence="5 6">
    <name type="scientific">Actinomadura bangladeshensis</name>
    <dbReference type="NCBI Taxonomy" id="453573"/>
    <lineage>
        <taxon>Bacteria</taxon>
        <taxon>Bacillati</taxon>
        <taxon>Actinomycetota</taxon>
        <taxon>Actinomycetes</taxon>
        <taxon>Streptosporangiales</taxon>
        <taxon>Thermomonosporaceae</taxon>
        <taxon>Actinomadura</taxon>
    </lineage>
</organism>
<evidence type="ECO:0000256" key="1">
    <source>
        <dbReference type="ARBA" id="ARBA00022729"/>
    </source>
</evidence>
<dbReference type="Pfam" id="PF13385">
    <property type="entry name" value="Laminin_G_3"/>
    <property type="match status" value="1"/>
</dbReference>
<accession>A0A4V2XNR6</accession>
<evidence type="ECO:0000259" key="4">
    <source>
        <dbReference type="SMART" id="SM00560"/>
    </source>
</evidence>
<dbReference type="Proteomes" id="UP000295431">
    <property type="component" value="Unassembled WGS sequence"/>
</dbReference>
<dbReference type="AlphaFoldDB" id="A0A4V2XNR6"/>
<feature type="compositionally biased region" description="Basic residues" evidence="3">
    <location>
        <begin position="112"/>
        <end position="126"/>
    </location>
</feature>
<sequence>MRRRWSPRRTGVPRCHRRWSRCGPGSRRCSTVPASRCRTPTPGSRPASPCAKESWSCAPFPPPSKETRDATDHPHAVAAGDEPDPGGPRRPAVRAGVRAGQRDPPADPHPGRTGRRARRRTGGRRRCGMSGDLLLHWPLDHLTPGGLALDSSGNRRNGTVEGAPIVKPDERFGSCLVLDGVHDAVSLGNVPDLRSTAYTAEAWIRAETPSADARMVIVGTVDGFSVSVDAQGALHHTLPGGASYASRPGALEPGAWHHVAVTGDGSSAVTYLDGTEIARAPVPAGAAAAGAAPVAGRDPATGGDHLAGSIAHVRVYDGSLGPVEIQRDRDRDESASAAFTRAHPLDFDLFNADGQHVLYIDDAPAGQTMTLRIVNTSRDDLELRSAGPEASETDHHLALRFRAGILAGPPVLRTPGWSMKADATTLRLLRTDPMVIEAGGSTDLELAGVRADGAGGTRGTRVEGAYRRMGYVGRPEEVTGSRLHFLEVVNQQGRPDIPLHVGFAGGDRVLSDGVSPSSLCVRLANVSPDTAIRLSGTASAGDAASRFVLSFDVQHPDEEREWALTDAGEADGVILETAAGPPVEWDIAREDLGRTVQWTITPREDTELSPASPLDLRLSNIHALPLAGHAPITVAHRDIPGHQDGFDTVMAERTPLLYTADDVMIGTTTPSARLTVSAEKDHLRLYREPSTAATGAVLFLDLVQDETPVQVHPGIGFEQTGLFQHRIEGRPDGLYLRSGPPESESAADLHVKFVRGDGAALASLRVTDNAGIGTDVVPARLTVGAASDHLQLRRDTAPPAGNKVLFLELFQNDAADVVYPSIRFHHSNRFWHRLEARPEGLYLKTGQLDSDDLADLYTRALNATSLTIGGVVIGRGELEVLRRLAAGQLEIDLLNVAHNAYAYASDIAYDAQRAYMFASGTAGDYRRWRVTSPR</sequence>
<keyword evidence="1" id="KW-0732">Signal</keyword>
<dbReference type="InterPro" id="IPR006558">
    <property type="entry name" value="LamG-like"/>
</dbReference>
<reference evidence="5 6" key="1">
    <citation type="submission" date="2019-03" db="EMBL/GenBank/DDBJ databases">
        <title>Draft genome sequences of novel Actinobacteria.</title>
        <authorList>
            <person name="Sahin N."/>
            <person name="Ay H."/>
            <person name="Saygin H."/>
        </authorList>
    </citation>
    <scope>NUCLEOTIDE SEQUENCE [LARGE SCALE GENOMIC DNA]</scope>
    <source>
        <strain evidence="5 6">DSM 45347</strain>
    </source>
</reference>
<evidence type="ECO:0000256" key="2">
    <source>
        <dbReference type="ARBA" id="ARBA00023157"/>
    </source>
</evidence>
<feature type="compositionally biased region" description="Low complexity" evidence="3">
    <location>
        <begin position="89"/>
        <end position="99"/>
    </location>
</feature>
<dbReference type="EMBL" id="SMJW01000011">
    <property type="protein sequence ID" value="TDC19266.1"/>
    <property type="molecule type" value="Genomic_DNA"/>
</dbReference>
<comment type="caution">
    <text evidence="5">The sequence shown here is derived from an EMBL/GenBank/DDBJ whole genome shotgun (WGS) entry which is preliminary data.</text>
</comment>
<keyword evidence="2" id="KW-1015">Disulfide bond</keyword>
<keyword evidence="6" id="KW-1185">Reference proteome</keyword>
<evidence type="ECO:0000313" key="5">
    <source>
        <dbReference type="EMBL" id="TDC19266.1"/>
    </source>
</evidence>
<dbReference type="SMART" id="SM00560">
    <property type="entry name" value="LamGL"/>
    <property type="match status" value="1"/>
</dbReference>
<feature type="domain" description="LamG-like jellyroll fold" evidence="4">
    <location>
        <begin position="196"/>
        <end position="323"/>
    </location>
</feature>
<dbReference type="OrthoDB" id="3440942at2"/>
<dbReference type="SUPFAM" id="SSF49899">
    <property type="entry name" value="Concanavalin A-like lectins/glucanases"/>
    <property type="match status" value="1"/>
</dbReference>
<proteinExistence type="predicted"/>